<dbReference type="Pfam" id="PF01464">
    <property type="entry name" value="SLT"/>
    <property type="match status" value="1"/>
</dbReference>
<dbReference type="InterPro" id="IPR023346">
    <property type="entry name" value="Lysozyme-like_dom_sf"/>
</dbReference>
<dbReference type="InterPro" id="IPR036779">
    <property type="entry name" value="LysM_dom_sf"/>
</dbReference>
<dbReference type="CDD" id="cd00118">
    <property type="entry name" value="LysM"/>
    <property type="match status" value="1"/>
</dbReference>
<dbReference type="SUPFAM" id="SSF54106">
    <property type="entry name" value="LysM domain"/>
    <property type="match status" value="1"/>
</dbReference>
<dbReference type="Gene3D" id="1.10.530.10">
    <property type="match status" value="1"/>
</dbReference>
<dbReference type="PROSITE" id="PS51257">
    <property type="entry name" value="PROKAR_LIPOPROTEIN"/>
    <property type="match status" value="1"/>
</dbReference>
<dbReference type="SUPFAM" id="SSF53955">
    <property type="entry name" value="Lysozyme-like"/>
    <property type="match status" value="1"/>
</dbReference>
<name>A0A1T4XQ52_9GAMM</name>
<keyword evidence="4" id="KW-1185">Reference proteome</keyword>
<protein>
    <submittedName>
        <fullName evidence="3">LysM domain-containing protein</fullName>
    </submittedName>
</protein>
<evidence type="ECO:0000256" key="1">
    <source>
        <dbReference type="ARBA" id="ARBA00007734"/>
    </source>
</evidence>
<organism evidence="3 4">
    <name type="scientific">Thiothrix eikelboomii</name>
    <dbReference type="NCBI Taxonomy" id="92487"/>
    <lineage>
        <taxon>Bacteria</taxon>
        <taxon>Pseudomonadati</taxon>
        <taxon>Pseudomonadota</taxon>
        <taxon>Gammaproteobacteria</taxon>
        <taxon>Thiotrichales</taxon>
        <taxon>Thiotrichaceae</taxon>
        <taxon>Thiothrix</taxon>
    </lineage>
</organism>
<accession>A0A1T4XQ52</accession>
<dbReference type="CDD" id="cd00254">
    <property type="entry name" value="LT-like"/>
    <property type="match status" value="1"/>
</dbReference>
<comment type="similarity">
    <text evidence="1">Belongs to the transglycosylase Slt family.</text>
</comment>
<dbReference type="Gene3D" id="3.10.350.10">
    <property type="entry name" value="LysM domain"/>
    <property type="match status" value="1"/>
</dbReference>
<dbReference type="AlphaFoldDB" id="A0A1T4XQ52"/>
<dbReference type="Pfam" id="PF01476">
    <property type="entry name" value="LysM"/>
    <property type="match status" value="1"/>
</dbReference>
<evidence type="ECO:0000259" key="2">
    <source>
        <dbReference type="PROSITE" id="PS51782"/>
    </source>
</evidence>
<dbReference type="SMART" id="SM00257">
    <property type="entry name" value="LysM"/>
    <property type="match status" value="1"/>
</dbReference>
<dbReference type="OrthoDB" id="5620293at2"/>
<dbReference type="STRING" id="92487.SAMN02745130_03241"/>
<evidence type="ECO:0000313" key="3">
    <source>
        <dbReference type="EMBL" id="SKA91251.1"/>
    </source>
</evidence>
<dbReference type="PANTHER" id="PTHR37423:SF2">
    <property type="entry name" value="MEMBRANE-BOUND LYTIC MUREIN TRANSGLYCOSYLASE C"/>
    <property type="match status" value="1"/>
</dbReference>
<dbReference type="PROSITE" id="PS51782">
    <property type="entry name" value="LYSM"/>
    <property type="match status" value="1"/>
</dbReference>
<proteinExistence type="inferred from homology"/>
<dbReference type="PANTHER" id="PTHR37423">
    <property type="entry name" value="SOLUBLE LYTIC MUREIN TRANSGLYCOSYLASE-RELATED"/>
    <property type="match status" value="1"/>
</dbReference>
<dbReference type="EMBL" id="FUYB01000020">
    <property type="protein sequence ID" value="SKA91251.1"/>
    <property type="molecule type" value="Genomic_DNA"/>
</dbReference>
<sequence length="267" mass="29563">MDKLNPYTASFVLATAFVFTQSFQTATAAGCQVLSKETLEKKADPYDQSIRSAAQKYGVKEDLVKAVITVESCFKKTARGSSGEKGLMQLMPATARRFNLKNGYSAWQNVHAGTKYLSYLLARYDGDLSRTVAAYNAGEGNVRPGGKIRNHYYVSKVMSAYGKFRGGKSTPRLLKAKAETLTTSSKKRGKTSLKLTQADISVLPWSEKVKHRTADASKVRTSGFKVKPGYTVYEVMRQTGVPVKRLIRLNKLTLPYHLQAGQTLRLK</sequence>
<reference evidence="4" key="1">
    <citation type="submission" date="2017-02" db="EMBL/GenBank/DDBJ databases">
        <authorList>
            <person name="Varghese N."/>
            <person name="Submissions S."/>
        </authorList>
    </citation>
    <scope>NUCLEOTIDE SEQUENCE [LARGE SCALE GENOMIC DNA]</scope>
    <source>
        <strain evidence="4">ATCC 49788</strain>
    </source>
</reference>
<gene>
    <name evidence="3" type="ORF">SAMN02745130_03241</name>
</gene>
<evidence type="ECO:0000313" key="4">
    <source>
        <dbReference type="Proteomes" id="UP000190460"/>
    </source>
</evidence>
<dbReference type="InterPro" id="IPR018392">
    <property type="entry name" value="LysM"/>
</dbReference>
<dbReference type="InterPro" id="IPR008258">
    <property type="entry name" value="Transglycosylase_SLT_dom_1"/>
</dbReference>
<dbReference type="Proteomes" id="UP000190460">
    <property type="component" value="Unassembled WGS sequence"/>
</dbReference>
<feature type="domain" description="LysM" evidence="2">
    <location>
        <begin position="222"/>
        <end position="266"/>
    </location>
</feature>
<dbReference type="RefSeq" id="WP_078923684.1">
    <property type="nucleotide sequence ID" value="NZ_FUYB01000020.1"/>
</dbReference>